<dbReference type="Gene3D" id="1.20.58.340">
    <property type="entry name" value="Magnesium transport protein CorA, transmembrane region"/>
    <property type="match status" value="1"/>
</dbReference>
<dbReference type="InterPro" id="IPR045861">
    <property type="entry name" value="CorA_cytoplasmic_dom"/>
</dbReference>
<keyword evidence="3" id="KW-0472">Membrane</keyword>
<dbReference type="PANTHER" id="PTHR46494">
    <property type="entry name" value="CORA FAMILY METAL ION TRANSPORTER (EUROFUNG)"/>
    <property type="match status" value="1"/>
</dbReference>
<dbReference type="Proteomes" id="UP000681722">
    <property type="component" value="Unassembled WGS sequence"/>
</dbReference>
<dbReference type="SUPFAM" id="SSF143865">
    <property type="entry name" value="CorA soluble domain-like"/>
    <property type="match status" value="1"/>
</dbReference>
<evidence type="ECO:0000256" key="2">
    <source>
        <dbReference type="ARBA" id="ARBA00022448"/>
    </source>
</evidence>
<protein>
    <submittedName>
        <fullName evidence="4">Uncharacterized protein</fullName>
    </submittedName>
</protein>
<dbReference type="EMBL" id="CAJOBC010110355">
    <property type="protein sequence ID" value="CAF4524038.1"/>
    <property type="molecule type" value="Genomic_DNA"/>
</dbReference>
<dbReference type="Pfam" id="PF01544">
    <property type="entry name" value="CorA"/>
    <property type="match status" value="1"/>
</dbReference>
<reference evidence="4" key="1">
    <citation type="submission" date="2021-02" db="EMBL/GenBank/DDBJ databases">
        <authorList>
            <person name="Nowell W R."/>
        </authorList>
    </citation>
    <scope>NUCLEOTIDE SEQUENCE</scope>
</reference>
<proteinExistence type="predicted"/>
<dbReference type="GO" id="GO:0015095">
    <property type="term" value="F:magnesium ion transmembrane transporter activity"/>
    <property type="evidence" value="ECO:0007669"/>
    <property type="project" value="TreeGrafter"/>
</dbReference>
<keyword evidence="6" id="KW-1185">Reference proteome</keyword>
<comment type="caution">
    <text evidence="4">The sequence shown here is derived from an EMBL/GenBank/DDBJ whole genome shotgun (WGS) entry which is preliminary data.</text>
</comment>
<accession>A0A816D067</accession>
<dbReference type="GO" id="GO:0050897">
    <property type="term" value="F:cobalt ion binding"/>
    <property type="evidence" value="ECO:0007669"/>
    <property type="project" value="TreeGrafter"/>
</dbReference>
<sequence>MPFKGLSQVPTVVNVLELSTRELQKVELNVFIYDEETYSKHRYYNVNDVLAHIEANDTKCIWLEVNGAIQHRDDVLTQLALHFNLHLLTVEDIQTTQQRMKLDIFDDGIYLLMKMIYVEHEHKTNILEKHISIYLKDNLLLTFQEEHNQLFSQIKQRIANSRGRIKKLRTDYLFYCLVDTIIENYMIVLGTISITIEDIDAELMKMSTLKLDTLRLIYFIKHDMLHFRVLCSPLKEIIIKLQKTQDRLPRRDLFVAMRQGRKRKKRRLTRRATIIITPPVTNNNYNSFNLISARRSRRHSLSPVGHRRT</sequence>
<gene>
    <name evidence="4" type="ORF">GPM918_LOCUS44173</name>
    <name evidence="5" type="ORF">SRO942_LOCUS45910</name>
</gene>
<dbReference type="InterPro" id="IPR002523">
    <property type="entry name" value="MgTranspt_CorA/ZnTranspt_ZntB"/>
</dbReference>
<dbReference type="Proteomes" id="UP000663829">
    <property type="component" value="Unassembled WGS sequence"/>
</dbReference>
<evidence type="ECO:0000313" key="4">
    <source>
        <dbReference type="EMBL" id="CAF1627967.1"/>
    </source>
</evidence>
<dbReference type="AlphaFoldDB" id="A0A816D067"/>
<dbReference type="PANTHER" id="PTHR46494:SF1">
    <property type="entry name" value="CORA FAMILY METAL ION TRANSPORTER (EUROFUNG)"/>
    <property type="match status" value="1"/>
</dbReference>
<keyword evidence="2" id="KW-0813">Transport</keyword>
<keyword evidence="3" id="KW-1003">Cell membrane</keyword>
<dbReference type="GO" id="GO:0015087">
    <property type="term" value="F:cobalt ion transmembrane transporter activity"/>
    <property type="evidence" value="ECO:0007669"/>
    <property type="project" value="TreeGrafter"/>
</dbReference>
<evidence type="ECO:0000256" key="3">
    <source>
        <dbReference type="ARBA" id="ARBA00022475"/>
    </source>
</evidence>
<evidence type="ECO:0000313" key="5">
    <source>
        <dbReference type="EMBL" id="CAF4524038.1"/>
    </source>
</evidence>
<dbReference type="Gene3D" id="3.30.460.20">
    <property type="entry name" value="CorA soluble domain-like"/>
    <property type="match status" value="1"/>
</dbReference>
<organism evidence="4 6">
    <name type="scientific">Didymodactylos carnosus</name>
    <dbReference type="NCBI Taxonomy" id="1234261"/>
    <lineage>
        <taxon>Eukaryota</taxon>
        <taxon>Metazoa</taxon>
        <taxon>Spiralia</taxon>
        <taxon>Gnathifera</taxon>
        <taxon>Rotifera</taxon>
        <taxon>Eurotatoria</taxon>
        <taxon>Bdelloidea</taxon>
        <taxon>Philodinida</taxon>
        <taxon>Philodinidae</taxon>
        <taxon>Didymodactylos</taxon>
    </lineage>
</organism>
<dbReference type="GO" id="GO:0005886">
    <property type="term" value="C:plasma membrane"/>
    <property type="evidence" value="ECO:0007669"/>
    <property type="project" value="UniProtKB-SubCell"/>
</dbReference>
<dbReference type="OrthoDB" id="9978047at2759"/>
<evidence type="ECO:0000256" key="1">
    <source>
        <dbReference type="ARBA" id="ARBA00004651"/>
    </source>
</evidence>
<evidence type="ECO:0000313" key="6">
    <source>
        <dbReference type="Proteomes" id="UP000663829"/>
    </source>
</evidence>
<comment type="subcellular location">
    <subcellularLocation>
        <location evidence="1">Cell membrane</location>
        <topology evidence="1">Multi-pass membrane protein</topology>
    </subcellularLocation>
</comment>
<name>A0A816D067_9BILA</name>
<dbReference type="GO" id="GO:0000287">
    <property type="term" value="F:magnesium ion binding"/>
    <property type="evidence" value="ECO:0007669"/>
    <property type="project" value="TreeGrafter"/>
</dbReference>
<dbReference type="EMBL" id="CAJNOQ010042720">
    <property type="protein sequence ID" value="CAF1627967.1"/>
    <property type="molecule type" value="Genomic_DNA"/>
</dbReference>
<feature type="non-terminal residue" evidence="4">
    <location>
        <position position="309"/>
    </location>
</feature>